<evidence type="ECO:0000313" key="11">
    <source>
        <dbReference type="Proteomes" id="UP001200034"/>
    </source>
</evidence>
<keyword evidence="11" id="KW-1185">Reference proteome</keyword>
<reference evidence="10" key="1">
    <citation type="journal article" date="2021" name="Mol. Ecol. Resour.">
        <title>Phylogenomic analyses of the genus Drosophila reveals genomic signals of climate adaptation.</title>
        <authorList>
            <person name="Li F."/>
            <person name="Rane R.V."/>
            <person name="Luria V."/>
            <person name="Xiong Z."/>
            <person name="Chen J."/>
            <person name="Li Z."/>
            <person name="Catullo R.A."/>
            <person name="Griffin P.C."/>
            <person name="Schiffer M."/>
            <person name="Pearce S."/>
            <person name="Lee S.F."/>
            <person name="McElroy K."/>
            <person name="Stocker A."/>
            <person name="Shirriffs J."/>
            <person name="Cockerell F."/>
            <person name="Coppin C."/>
            <person name="Sgro C.M."/>
            <person name="Karger A."/>
            <person name="Cain J.W."/>
            <person name="Weber J.A."/>
            <person name="Santpere G."/>
            <person name="Kirschner M.W."/>
            <person name="Hoffmann A.A."/>
            <person name="Oakeshott J.G."/>
            <person name="Zhang G."/>
        </authorList>
    </citation>
    <scope>NUCLEOTIDE SEQUENCE</scope>
    <source>
        <strain evidence="10">BGI-SZ-2011g</strain>
    </source>
</reference>
<keyword evidence="7" id="KW-0539">Nucleus</keyword>
<dbReference type="GO" id="GO:0005637">
    <property type="term" value="C:nuclear inner membrane"/>
    <property type="evidence" value="ECO:0007669"/>
    <property type="project" value="UniProtKB-SubCell"/>
</dbReference>
<dbReference type="Pfam" id="PF10225">
    <property type="entry name" value="NEMP"/>
    <property type="match status" value="1"/>
</dbReference>
<protein>
    <submittedName>
        <fullName evidence="10">Uncharacterized protein</fullName>
    </submittedName>
</protein>
<keyword evidence="6 8" id="KW-0472">Membrane</keyword>
<feature type="chain" id="PRO_5042066310" evidence="9">
    <location>
        <begin position="19"/>
        <end position="381"/>
    </location>
</feature>
<keyword evidence="3 8" id="KW-0812">Transmembrane</keyword>
<gene>
    <name evidence="10" type="ORF">KR093_000664</name>
</gene>
<evidence type="ECO:0000313" key="10">
    <source>
        <dbReference type="EMBL" id="KAH8376658.1"/>
    </source>
</evidence>
<evidence type="ECO:0000256" key="9">
    <source>
        <dbReference type="SAM" id="SignalP"/>
    </source>
</evidence>
<evidence type="ECO:0000256" key="4">
    <source>
        <dbReference type="ARBA" id="ARBA00022729"/>
    </source>
</evidence>
<feature type="transmembrane region" description="Helical" evidence="8">
    <location>
        <begin position="255"/>
        <end position="273"/>
    </location>
</feature>
<sequence>MSKVVVLYLLLATSSCYGLFRGQFNEQMVNYLTDGTPHVQEAMSMIQSIYSKNDVHIYCRNGDPLKMHNVFQSVVLHLSMEPGTKYSQYRAGTPQAVHQAYLDGEECHEGKLLSGAAKKLHYIRLPSHAEACYGIYTNDAYNLTMQQYVHDGERSTWFGLGLVLWMAASLLSQCHSFCNLAAITLAVHFAGLAIICAALMWAGDYRLKSLQPVGLNFKLVLESHTTMVALTLVFAAWLQYKILQANQSVWRLKSVQVGFHRLMKLIAYGLVLYASDHKYFGWICVGLMLPQPELFWVFKRLRDETVRTRRAWFPPRGRNLLTDEEFEAQTRLETRRALSNLRQQVQGESPPRWEQMANLQSPCRFVRFVGSGDHPPDENAD</sequence>
<keyword evidence="4 9" id="KW-0732">Signal</keyword>
<organism evidence="10 11">
    <name type="scientific">Drosophila rubida</name>
    <dbReference type="NCBI Taxonomy" id="30044"/>
    <lineage>
        <taxon>Eukaryota</taxon>
        <taxon>Metazoa</taxon>
        <taxon>Ecdysozoa</taxon>
        <taxon>Arthropoda</taxon>
        <taxon>Hexapoda</taxon>
        <taxon>Insecta</taxon>
        <taxon>Pterygota</taxon>
        <taxon>Neoptera</taxon>
        <taxon>Endopterygota</taxon>
        <taxon>Diptera</taxon>
        <taxon>Brachycera</taxon>
        <taxon>Muscomorpha</taxon>
        <taxon>Ephydroidea</taxon>
        <taxon>Drosophilidae</taxon>
        <taxon>Drosophila</taxon>
    </lineage>
</organism>
<comment type="similarity">
    <text evidence="2">Belongs to the NEMP family.</text>
</comment>
<dbReference type="AlphaFoldDB" id="A0AAD4K353"/>
<feature type="transmembrane region" description="Helical" evidence="8">
    <location>
        <begin position="155"/>
        <end position="173"/>
    </location>
</feature>
<evidence type="ECO:0000256" key="8">
    <source>
        <dbReference type="SAM" id="Phobius"/>
    </source>
</evidence>
<name>A0AAD4K353_9MUSC</name>
<feature type="transmembrane region" description="Helical" evidence="8">
    <location>
        <begin position="279"/>
        <end position="298"/>
    </location>
</feature>
<evidence type="ECO:0000256" key="3">
    <source>
        <dbReference type="ARBA" id="ARBA00022692"/>
    </source>
</evidence>
<dbReference type="InterPro" id="IPR019358">
    <property type="entry name" value="NEMP_fam"/>
</dbReference>
<proteinExistence type="inferred from homology"/>
<feature type="non-terminal residue" evidence="10">
    <location>
        <position position="381"/>
    </location>
</feature>
<evidence type="ECO:0000256" key="7">
    <source>
        <dbReference type="ARBA" id="ARBA00023242"/>
    </source>
</evidence>
<evidence type="ECO:0000256" key="6">
    <source>
        <dbReference type="ARBA" id="ARBA00023136"/>
    </source>
</evidence>
<dbReference type="PROSITE" id="PS51257">
    <property type="entry name" value="PROKAR_LIPOPROTEIN"/>
    <property type="match status" value="1"/>
</dbReference>
<dbReference type="PANTHER" id="PTHR13598">
    <property type="entry name" value="AT07567P-RELATED"/>
    <property type="match status" value="1"/>
</dbReference>
<evidence type="ECO:0000256" key="2">
    <source>
        <dbReference type="ARBA" id="ARBA00005748"/>
    </source>
</evidence>
<feature type="signal peptide" evidence="9">
    <location>
        <begin position="1"/>
        <end position="18"/>
    </location>
</feature>
<evidence type="ECO:0000256" key="5">
    <source>
        <dbReference type="ARBA" id="ARBA00022989"/>
    </source>
</evidence>
<comment type="caution">
    <text evidence="10">The sequence shown here is derived from an EMBL/GenBank/DDBJ whole genome shotgun (WGS) entry which is preliminary data.</text>
</comment>
<accession>A0AAD4K353</accession>
<comment type="subcellular location">
    <subcellularLocation>
        <location evidence="1">Nucleus inner membrane</location>
        <topology evidence="1">Multi-pass membrane protein</topology>
        <orientation evidence="1">Nucleoplasmic side</orientation>
    </subcellularLocation>
</comment>
<dbReference type="PANTHER" id="PTHR13598:SF1">
    <property type="entry name" value="AT07567P-RELATED"/>
    <property type="match status" value="1"/>
</dbReference>
<keyword evidence="5 8" id="KW-1133">Transmembrane helix</keyword>
<feature type="transmembrane region" description="Helical" evidence="8">
    <location>
        <begin position="180"/>
        <end position="203"/>
    </location>
</feature>
<feature type="transmembrane region" description="Helical" evidence="8">
    <location>
        <begin position="223"/>
        <end position="243"/>
    </location>
</feature>
<dbReference type="EMBL" id="JAJJHW010001127">
    <property type="protein sequence ID" value="KAH8376658.1"/>
    <property type="molecule type" value="Genomic_DNA"/>
</dbReference>
<dbReference type="Proteomes" id="UP001200034">
    <property type="component" value="Unassembled WGS sequence"/>
</dbReference>
<evidence type="ECO:0000256" key="1">
    <source>
        <dbReference type="ARBA" id="ARBA00004575"/>
    </source>
</evidence>